<evidence type="ECO:0000256" key="3">
    <source>
        <dbReference type="ARBA" id="ARBA00022840"/>
    </source>
</evidence>
<evidence type="ECO:0000313" key="5">
    <source>
        <dbReference type="EMBL" id="QOJ78848.1"/>
    </source>
</evidence>
<dbReference type="InParanoid" id="A0A7L9FGA6"/>
<dbReference type="AlphaFoldDB" id="A0A7L9FGA6"/>
<dbReference type="Gene3D" id="3.40.50.300">
    <property type="entry name" value="P-loop containing nucleotide triphosphate hydrolases"/>
    <property type="match status" value="1"/>
</dbReference>
<reference evidence="5 6" key="1">
    <citation type="submission" date="2020-10" db="EMBL/GenBank/DDBJ databases">
        <title>Thermofilum lucidum 3507LT sp. nov. a novel member of Thermofilaceae family isolated from Chile hot spring, and proposal of description order Thermofilales.</title>
        <authorList>
            <person name="Zayulina K.S."/>
            <person name="Elcheninov A.G."/>
            <person name="Toshchakov S.V."/>
            <person name="Kublanov I.V."/>
        </authorList>
    </citation>
    <scope>NUCLEOTIDE SEQUENCE [LARGE SCALE GENOMIC DNA]</scope>
    <source>
        <strain evidence="5 6">3507LT</strain>
    </source>
</reference>
<dbReference type="SUPFAM" id="SSF52540">
    <property type="entry name" value="P-loop containing nucleoside triphosphate hydrolases"/>
    <property type="match status" value="1"/>
</dbReference>
<dbReference type="GO" id="GO:0016887">
    <property type="term" value="F:ATP hydrolysis activity"/>
    <property type="evidence" value="ECO:0007669"/>
    <property type="project" value="InterPro"/>
</dbReference>
<dbReference type="InterPro" id="IPR003593">
    <property type="entry name" value="AAA+_ATPase"/>
</dbReference>
<dbReference type="RefSeq" id="WP_192818820.1">
    <property type="nucleotide sequence ID" value="NZ_CP062310.1"/>
</dbReference>
<keyword evidence="3 5" id="KW-0067">ATP-binding</keyword>
<dbReference type="InterPro" id="IPR003439">
    <property type="entry name" value="ABC_transporter-like_ATP-bd"/>
</dbReference>
<dbReference type="Proteomes" id="UP000594121">
    <property type="component" value="Chromosome"/>
</dbReference>
<dbReference type="SMART" id="SM00382">
    <property type="entry name" value="AAA"/>
    <property type="match status" value="1"/>
</dbReference>
<evidence type="ECO:0000256" key="1">
    <source>
        <dbReference type="ARBA" id="ARBA00022448"/>
    </source>
</evidence>
<keyword evidence="1" id="KW-0813">Transport</keyword>
<dbReference type="GeneID" id="59150011"/>
<dbReference type="PROSITE" id="PS50893">
    <property type="entry name" value="ABC_TRANSPORTER_2"/>
    <property type="match status" value="1"/>
</dbReference>
<name>A0A7L9FGA6_9CREN</name>
<protein>
    <submittedName>
        <fullName evidence="5">ABC transporter ATP-binding protein</fullName>
    </submittedName>
</protein>
<keyword evidence="2" id="KW-0547">Nucleotide-binding</keyword>
<sequence length="212" mass="23977">MEVVVAEHLWKRFGPTVALRDVSLRVEEGVYLLLGPNGSGKSTMLKLVVGFLKPTRGRITVLGYTPWRDYTRLGERVAYAFEGMPLPWWMTGREFVEGYCRLRGCDDEMLAQACGRLGVLDYWDRPIFGYSSGMKKKLLLLMALAARADLYVLDEPFTLLDRKSLEETCSLIAQLPGKATLIATHIIPDPVKETKPSVIEFYEGTITNVRRE</sequence>
<gene>
    <name evidence="5" type="ORF">IG193_08905</name>
</gene>
<dbReference type="PANTHER" id="PTHR42939:SF1">
    <property type="entry name" value="ABC TRANSPORTER ATP-BINDING PROTEIN ALBC-RELATED"/>
    <property type="match status" value="1"/>
</dbReference>
<accession>A0A7L9FGA6</accession>
<keyword evidence="6" id="KW-1185">Reference proteome</keyword>
<dbReference type="PANTHER" id="PTHR42939">
    <property type="entry name" value="ABC TRANSPORTER ATP-BINDING PROTEIN ALBC-RELATED"/>
    <property type="match status" value="1"/>
</dbReference>
<evidence type="ECO:0000259" key="4">
    <source>
        <dbReference type="PROSITE" id="PS50893"/>
    </source>
</evidence>
<dbReference type="InterPro" id="IPR051782">
    <property type="entry name" value="ABC_Transporter_VariousFunc"/>
</dbReference>
<dbReference type="InterPro" id="IPR017871">
    <property type="entry name" value="ABC_transporter-like_CS"/>
</dbReference>
<dbReference type="GO" id="GO:0005524">
    <property type="term" value="F:ATP binding"/>
    <property type="evidence" value="ECO:0007669"/>
    <property type="project" value="UniProtKB-KW"/>
</dbReference>
<dbReference type="Pfam" id="PF00005">
    <property type="entry name" value="ABC_tran"/>
    <property type="match status" value="1"/>
</dbReference>
<evidence type="ECO:0000313" key="6">
    <source>
        <dbReference type="Proteomes" id="UP000594121"/>
    </source>
</evidence>
<evidence type="ECO:0000256" key="2">
    <source>
        <dbReference type="ARBA" id="ARBA00022741"/>
    </source>
</evidence>
<proteinExistence type="predicted"/>
<dbReference type="EMBL" id="CP062310">
    <property type="protein sequence ID" value="QOJ78848.1"/>
    <property type="molecule type" value="Genomic_DNA"/>
</dbReference>
<dbReference type="PROSITE" id="PS00211">
    <property type="entry name" value="ABC_TRANSPORTER_1"/>
    <property type="match status" value="1"/>
</dbReference>
<dbReference type="InterPro" id="IPR027417">
    <property type="entry name" value="P-loop_NTPase"/>
</dbReference>
<organism evidence="5 6">
    <name type="scientific">Infirmifilum lucidum</name>
    <dbReference type="NCBI Taxonomy" id="2776706"/>
    <lineage>
        <taxon>Archaea</taxon>
        <taxon>Thermoproteota</taxon>
        <taxon>Thermoprotei</taxon>
        <taxon>Thermofilales</taxon>
        <taxon>Thermofilaceae</taxon>
        <taxon>Infirmifilum</taxon>
    </lineage>
</organism>
<feature type="domain" description="ABC transporter" evidence="4">
    <location>
        <begin position="4"/>
        <end position="212"/>
    </location>
</feature>
<dbReference type="KEGG" id="thel:IG193_08905"/>